<gene>
    <name evidence="1" type="ORF">KIMC2_15560</name>
</gene>
<dbReference type="AlphaFoldDB" id="A0AAU9D028"/>
<evidence type="ECO:0000313" key="1">
    <source>
        <dbReference type="EMBL" id="BDR56994.1"/>
    </source>
</evidence>
<reference evidence="1 2" key="1">
    <citation type="journal article" date="2023" name="Microbiol. Spectr.">
        <title>Symbiosis of Carpenter Bees with Uncharacterized Lactic Acid Bacteria Showing NAD Auxotrophy.</title>
        <authorList>
            <person name="Kawasaki S."/>
            <person name="Ozawa K."/>
            <person name="Mori T."/>
            <person name="Yamamoto A."/>
            <person name="Ito M."/>
            <person name="Ohkuma M."/>
            <person name="Sakamoto M."/>
            <person name="Matsutani M."/>
        </authorList>
    </citation>
    <scope>NUCLEOTIDE SEQUENCE [LARGE SCALE GENOMIC DNA]</scope>
    <source>
        <strain evidence="1 2">KimC2</strain>
    </source>
</reference>
<keyword evidence="2" id="KW-1185">Reference proteome</keyword>
<proteinExistence type="predicted"/>
<name>A0AAU9D028_9LACO</name>
<sequence length="173" mass="20445">MSRKKVNERAKVSTNVRNNDKPRTKSVYIDFSKYDRWAHSFSYNGFSNKLKNGEQLGENLFYLINQLIPEVENNLNEILNGSHRHCHRLDDKHCQMAKDIINHHFGIKVGDVELWQFGVKQGLRLIGEIVTDKEGYNVLYPLLIDYHHLIYPDQKHNTLDIKNYKFVPQDEYN</sequence>
<dbReference type="Proteomes" id="UP001321804">
    <property type="component" value="Chromosome"/>
</dbReference>
<organism evidence="1 2">
    <name type="scientific">Xylocopilactobacillus apis</name>
    <dbReference type="NCBI Taxonomy" id="2932183"/>
    <lineage>
        <taxon>Bacteria</taxon>
        <taxon>Bacillati</taxon>
        <taxon>Bacillota</taxon>
        <taxon>Bacilli</taxon>
        <taxon>Lactobacillales</taxon>
        <taxon>Lactobacillaceae</taxon>
        <taxon>Xylocopilactobacillus</taxon>
    </lineage>
</organism>
<dbReference type="KEGG" id="xak:KIMC2_15560"/>
<dbReference type="RefSeq" id="WP_317695663.1">
    <property type="nucleotide sequence ID" value="NZ_AP026801.1"/>
</dbReference>
<dbReference type="EMBL" id="AP026801">
    <property type="protein sequence ID" value="BDR56994.1"/>
    <property type="molecule type" value="Genomic_DNA"/>
</dbReference>
<protein>
    <submittedName>
        <fullName evidence="1">Uncharacterized protein</fullName>
    </submittedName>
</protein>
<accession>A0AAU9D028</accession>
<evidence type="ECO:0000313" key="2">
    <source>
        <dbReference type="Proteomes" id="UP001321804"/>
    </source>
</evidence>